<keyword evidence="1" id="KW-0732">Signal</keyword>
<protein>
    <submittedName>
        <fullName evidence="2">Uncharacterized protein</fullName>
    </submittedName>
</protein>
<reference evidence="2" key="2">
    <citation type="journal article" date="2015" name="Data Brief">
        <title>Shoot transcriptome of the giant reed, Arundo donax.</title>
        <authorList>
            <person name="Barrero R.A."/>
            <person name="Guerrero F.D."/>
            <person name="Moolhuijzen P."/>
            <person name="Goolsby J.A."/>
            <person name="Tidwell J."/>
            <person name="Bellgard S.E."/>
            <person name="Bellgard M.I."/>
        </authorList>
    </citation>
    <scope>NUCLEOTIDE SEQUENCE</scope>
    <source>
        <tissue evidence="2">Shoot tissue taken approximately 20 cm above the soil surface</tissue>
    </source>
</reference>
<proteinExistence type="predicted"/>
<feature type="chain" id="PRO_5002062423" evidence="1">
    <location>
        <begin position="17"/>
        <end position="38"/>
    </location>
</feature>
<sequence length="38" mass="4258">MPLSIFFIIFPLHGLALNGSRVKIAAVINDLFRKSTRT</sequence>
<accession>A0A0A9G461</accession>
<feature type="signal peptide" evidence="1">
    <location>
        <begin position="1"/>
        <end position="16"/>
    </location>
</feature>
<name>A0A0A9G461_ARUDO</name>
<dbReference type="EMBL" id="GBRH01178604">
    <property type="protein sequence ID" value="JAE19292.1"/>
    <property type="molecule type" value="Transcribed_RNA"/>
</dbReference>
<reference evidence="2" key="1">
    <citation type="submission" date="2014-09" db="EMBL/GenBank/DDBJ databases">
        <authorList>
            <person name="Magalhaes I.L.F."/>
            <person name="Oliveira U."/>
            <person name="Santos F.R."/>
            <person name="Vidigal T.H.D.A."/>
            <person name="Brescovit A.D."/>
            <person name="Santos A.J."/>
        </authorList>
    </citation>
    <scope>NUCLEOTIDE SEQUENCE</scope>
    <source>
        <tissue evidence="2">Shoot tissue taken approximately 20 cm above the soil surface</tissue>
    </source>
</reference>
<organism evidence="2">
    <name type="scientific">Arundo donax</name>
    <name type="common">Giant reed</name>
    <name type="synonym">Donax arundinaceus</name>
    <dbReference type="NCBI Taxonomy" id="35708"/>
    <lineage>
        <taxon>Eukaryota</taxon>
        <taxon>Viridiplantae</taxon>
        <taxon>Streptophyta</taxon>
        <taxon>Embryophyta</taxon>
        <taxon>Tracheophyta</taxon>
        <taxon>Spermatophyta</taxon>
        <taxon>Magnoliopsida</taxon>
        <taxon>Liliopsida</taxon>
        <taxon>Poales</taxon>
        <taxon>Poaceae</taxon>
        <taxon>PACMAD clade</taxon>
        <taxon>Arundinoideae</taxon>
        <taxon>Arundineae</taxon>
        <taxon>Arundo</taxon>
    </lineage>
</organism>
<dbReference type="AlphaFoldDB" id="A0A0A9G461"/>
<evidence type="ECO:0000313" key="2">
    <source>
        <dbReference type="EMBL" id="JAE19292.1"/>
    </source>
</evidence>
<evidence type="ECO:0000256" key="1">
    <source>
        <dbReference type="SAM" id="SignalP"/>
    </source>
</evidence>